<evidence type="ECO:0000313" key="8">
    <source>
        <dbReference type="EMBL" id="ARQ97170.1"/>
    </source>
</evidence>
<keyword evidence="4 6" id="KW-1133">Transmembrane helix</keyword>
<dbReference type="RefSeq" id="WP_100590466.1">
    <property type="nucleotide sequence ID" value="NZ_CP015578.1"/>
</dbReference>
<organism evidence="8 9">
    <name type="scientific">Campylobacter lanienae NCTC 13004</name>
    <dbReference type="NCBI Taxonomy" id="1031753"/>
    <lineage>
        <taxon>Bacteria</taxon>
        <taxon>Pseudomonadati</taxon>
        <taxon>Campylobacterota</taxon>
        <taxon>Epsilonproteobacteria</taxon>
        <taxon>Campylobacterales</taxon>
        <taxon>Campylobacteraceae</taxon>
        <taxon>Campylobacter</taxon>
    </lineage>
</organism>
<dbReference type="EMBL" id="CP015578">
    <property type="protein sequence ID" value="ARQ97170.1"/>
    <property type="molecule type" value="Genomic_DNA"/>
</dbReference>
<comment type="subcellular location">
    <subcellularLocation>
        <location evidence="1">Membrane</location>
        <topology evidence="1">Multi-pass membrane protein</topology>
    </subcellularLocation>
</comment>
<proteinExistence type="inferred from homology"/>
<feature type="transmembrane region" description="Helical" evidence="6">
    <location>
        <begin position="339"/>
        <end position="360"/>
    </location>
</feature>
<feature type="transmembrane region" description="Helical" evidence="6">
    <location>
        <begin position="485"/>
        <end position="505"/>
    </location>
</feature>
<accession>A0A1X9SLR7</accession>
<keyword evidence="5 6" id="KW-0472">Membrane</keyword>
<feature type="chain" id="PRO_5012327069" evidence="7">
    <location>
        <begin position="20"/>
        <end position="556"/>
    </location>
</feature>
<dbReference type="GeneID" id="46920885"/>
<sequence>MFRACFVILSLLFTLSLEASMSPFFIGISDALSAVKSGDSKLAKDIMIKFEKDFNALNINTALSDDVKQRLKDVLNEANVENLESLSSALIALEKEQNPIDYEAKRVKFKQKVMPLYKQLTKVTQDRDFEQIPAIFKRFYDSWQRNERVVGDLSPWHYGKIETSMALYRMAMVSEPRDAATMDIQIVEIGEFLDDFLAGNTKQIEANGDTLEELKRNLALLESTKELIGVDNAKAKGNILSVITNWPLFEGEIRTRDANLYNRIESLLPQIAADIDSKSSINTLNKLIDDINSLDFNANYNAYDVAIVLIREGVEALLIVIALLAVVKSGSLKRAKAHILGGAGVGIVASILGAVALSYLFPLATAGTNREILEGVVGILAVVVMIFVVAWLHSKSSLAAWKAYIAKQINRATSSGSVFWFGLLSFLAVFREGAETILFYAGMLPKVEMSSFISGIVGALVILALIAYFMNFITSKIAMHNIFKLMSLLLYALGFKILGISVHTLQLTNIVPNSIIPSIPSISFIGFYNTFEGVIIQISYILSVIILAYLMGKKAV</sequence>
<comment type="similarity">
    <text evidence="2">Belongs to the oxidase-dependent Fe transporter (OFeT) (TC 9.A.10.1) family.</text>
</comment>
<feature type="transmembrane region" description="Helical" evidence="6">
    <location>
        <begin position="450"/>
        <end position="473"/>
    </location>
</feature>
<dbReference type="GO" id="GO:0033573">
    <property type="term" value="C:high-affinity iron permease complex"/>
    <property type="evidence" value="ECO:0007669"/>
    <property type="project" value="InterPro"/>
</dbReference>
<protein>
    <submittedName>
        <fullName evidence="8">Iron uptake system EfeUOB, high affinity iron permease</fullName>
    </submittedName>
</protein>
<gene>
    <name evidence="8" type="primary">efeU</name>
    <name evidence="8" type="ORF">CLAN_0412</name>
</gene>
<evidence type="ECO:0000256" key="1">
    <source>
        <dbReference type="ARBA" id="ARBA00004141"/>
    </source>
</evidence>
<feature type="transmembrane region" description="Helical" evidence="6">
    <location>
        <begin position="412"/>
        <end position="430"/>
    </location>
</feature>
<feature type="transmembrane region" description="Helical" evidence="6">
    <location>
        <begin position="372"/>
        <end position="392"/>
    </location>
</feature>
<dbReference type="Pfam" id="PF03239">
    <property type="entry name" value="FTR1"/>
    <property type="match status" value="1"/>
</dbReference>
<dbReference type="Proteomes" id="UP000202031">
    <property type="component" value="Chromosome"/>
</dbReference>
<evidence type="ECO:0000256" key="3">
    <source>
        <dbReference type="ARBA" id="ARBA00022692"/>
    </source>
</evidence>
<dbReference type="PANTHER" id="PTHR31632">
    <property type="entry name" value="IRON TRANSPORTER FTH1"/>
    <property type="match status" value="1"/>
</dbReference>
<reference evidence="9" key="2">
    <citation type="journal article" date="2017" name="Genome Biol. Evol.">
        <title>Comparative genomic analysis identifies a Campylobacter clade deficient in selenium metabolism.</title>
        <authorList>
            <person name="Miller W.G."/>
            <person name="Yee E."/>
            <person name="Lopes B.S."/>
            <person name="Chapman M.H."/>
            <person name="Huynh S."/>
            <person name="Bono J.L."/>
            <person name="Parker C.T."/>
            <person name="Strachan N.J.C."/>
            <person name="Forbes K.J."/>
        </authorList>
    </citation>
    <scope>NUCLEOTIDE SEQUENCE [LARGE SCALE GENOMIC DNA]</scope>
    <source>
        <strain evidence="9">NCTC 13004</strain>
    </source>
</reference>
<keyword evidence="7" id="KW-0732">Signal</keyword>
<evidence type="ECO:0000256" key="4">
    <source>
        <dbReference type="ARBA" id="ARBA00022989"/>
    </source>
</evidence>
<keyword evidence="3 6" id="KW-0812">Transmembrane</keyword>
<feature type="transmembrane region" description="Helical" evidence="6">
    <location>
        <begin position="305"/>
        <end position="327"/>
    </location>
</feature>
<dbReference type="GO" id="GO:0015093">
    <property type="term" value="F:ferrous iron transmembrane transporter activity"/>
    <property type="evidence" value="ECO:0007669"/>
    <property type="project" value="TreeGrafter"/>
</dbReference>
<dbReference type="PANTHER" id="PTHR31632:SF2">
    <property type="entry name" value="PLASMA MEMBRANE IRON PERMEASE"/>
    <property type="match status" value="1"/>
</dbReference>
<evidence type="ECO:0000256" key="2">
    <source>
        <dbReference type="ARBA" id="ARBA00008333"/>
    </source>
</evidence>
<reference evidence="9" key="1">
    <citation type="journal article" date="2017" name="Genome Biol. Evol.">
        <title>Comparative Genomic Analysis Identifies a Campylobacter Clade Deficient in Selenium Metabolism.</title>
        <authorList>
            <person name="Miller W.G."/>
            <person name="Yee E."/>
            <person name="Lopes B.S."/>
            <person name="Chapman M.H."/>
            <person name="Huynh S."/>
            <person name="Bono J.L."/>
            <person name="Parker C.T."/>
            <person name="Strachan N.J.C."/>
            <person name="Forbes K.J."/>
        </authorList>
    </citation>
    <scope>NUCLEOTIDE SEQUENCE [LARGE SCALE GENOMIC DNA]</scope>
    <source>
        <strain evidence="9">NCTC 13004</strain>
    </source>
</reference>
<evidence type="ECO:0000313" key="9">
    <source>
        <dbReference type="Proteomes" id="UP000202031"/>
    </source>
</evidence>
<dbReference type="AlphaFoldDB" id="A0A1X9SLR7"/>
<name>A0A1X9SLR7_9BACT</name>
<feature type="signal peptide" evidence="7">
    <location>
        <begin position="1"/>
        <end position="19"/>
    </location>
</feature>
<evidence type="ECO:0000256" key="7">
    <source>
        <dbReference type="SAM" id="SignalP"/>
    </source>
</evidence>
<evidence type="ECO:0000256" key="5">
    <source>
        <dbReference type="ARBA" id="ARBA00023136"/>
    </source>
</evidence>
<feature type="transmembrane region" description="Helical" evidence="6">
    <location>
        <begin position="525"/>
        <end position="550"/>
    </location>
</feature>
<dbReference type="KEGG" id="clx:CLAN_0412"/>
<evidence type="ECO:0000256" key="6">
    <source>
        <dbReference type="SAM" id="Phobius"/>
    </source>
</evidence>
<dbReference type="InterPro" id="IPR004923">
    <property type="entry name" value="FTR1/Fip1/EfeU"/>
</dbReference>